<feature type="transmembrane region" description="Helical" evidence="1">
    <location>
        <begin position="33"/>
        <end position="51"/>
    </location>
</feature>
<gene>
    <name evidence="2" type="ORF">VRU48_13175</name>
</gene>
<proteinExistence type="predicted"/>
<name>A0ABU7I9B1_9SPHI</name>
<feature type="transmembrane region" description="Helical" evidence="1">
    <location>
        <begin position="63"/>
        <end position="81"/>
    </location>
</feature>
<accession>A0ABU7I9B1</accession>
<sequence>MNIIIQDNQAKETSLATSQLVFKAYSKKFKKTILFLLVFGVVCYAYFYYLAEVSPSKNTIDKGIFWKGGLVFSFLIGLILIRLSAAKGRFWTATVSSLDLLYRQTNLKTIIINDEGIEEATADYRHLIKWRLVTSFQVCKDFIRIIEFSSSSIFIPIRLMTNEDYQALLSYLRRSQKEIK</sequence>
<keyword evidence="1" id="KW-0812">Transmembrane</keyword>
<comment type="caution">
    <text evidence="2">The sequence shown here is derived from an EMBL/GenBank/DDBJ whole genome shotgun (WGS) entry which is preliminary data.</text>
</comment>
<organism evidence="2 3">
    <name type="scientific">Pedobacter albus</name>
    <dbReference type="NCBI Taxonomy" id="3113905"/>
    <lineage>
        <taxon>Bacteria</taxon>
        <taxon>Pseudomonadati</taxon>
        <taxon>Bacteroidota</taxon>
        <taxon>Sphingobacteriia</taxon>
        <taxon>Sphingobacteriales</taxon>
        <taxon>Sphingobacteriaceae</taxon>
        <taxon>Pedobacter</taxon>
    </lineage>
</organism>
<evidence type="ECO:0000313" key="3">
    <source>
        <dbReference type="Proteomes" id="UP001336835"/>
    </source>
</evidence>
<dbReference type="EMBL" id="JAZDQT010000002">
    <property type="protein sequence ID" value="MEE1946067.1"/>
    <property type="molecule type" value="Genomic_DNA"/>
</dbReference>
<keyword evidence="1" id="KW-0472">Membrane</keyword>
<evidence type="ECO:0000256" key="1">
    <source>
        <dbReference type="SAM" id="Phobius"/>
    </source>
</evidence>
<keyword evidence="3" id="KW-1185">Reference proteome</keyword>
<dbReference type="Proteomes" id="UP001336835">
    <property type="component" value="Unassembled WGS sequence"/>
</dbReference>
<reference evidence="2 3" key="1">
    <citation type="submission" date="2024-01" db="EMBL/GenBank/DDBJ databases">
        <title>Pedobacter sp. nov., isolated from fresh soil.</title>
        <authorList>
            <person name="Le N.T.T."/>
        </authorList>
    </citation>
    <scope>NUCLEOTIDE SEQUENCE [LARGE SCALE GENOMIC DNA]</scope>
    <source>
        <strain evidence="2 3">KR3-3</strain>
    </source>
</reference>
<dbReference type="RefSeq" id="WP_330108381.1">
    <property type="nucleotide sequence ID" value="NZ_JAZDQT010000002.1"/>
</dbReference>
<evidence type="ECO:0008006" key="4">
    <source>
        <dbReference type="Google" id="ProtNLM"/>
    </source>
</evidence>
<evidence type="ECO:0000313" key="2">
    <source>
        <dbReference type="EMBL" id="MEE1946067.1"/>
    </source>
</evidence>
<keyword evidence="1" id="KW-1133">Transmembrane helix</keyword>
<protein>
    <recommendedName>
        <fullName evidence="4">YcxB-like protein domain-containing protein</fullName>
    </recommendedName>
</protein>